<accession>Q46MP7</accession>
<name>Q46MP7_CUPPJ</name>
<evidence type="ECO:0000256" key="2">
    <source>
        <dbReference type="ARBA" id="ARBA00023002"/>
    </source>
</evidence>
<organism evidence="3">
    <name type="scientific">Cupriavidus pinatubonensis (strain JMP 134 / LMG 1197)</name>
    <name type="common">Cupriavidus necator (strain JMP 134)</name>
    <dbReference type="NCBI Taxonomy" id="264198"/>
    <lineage>
        <taxon>Bacteria</taxon>
        <taxon>Pseudomonadati</taxon>
        <taxon>Pseudomonadota</taxon>
        <taxon>Betaproteobacteria</taxon>
        <taxon>Burkholderiales</taxon>
        <taxon>Burkholderiaceae</taxon>
        <taxon>Cupriavidus</taxon>
    </lineage>
</organism>
<dbReference type="InterPro" id="IPR036291">
    <property type="entry name" value="NAD(P)-bd_dom_sf"/>
</dbReference>
<dbReference type="FunFam" id="3.40.50.720:FF:000173">
    <property type="entry name" value="3-oxoacyl-[acyl-carrier protein] reductase"/>
    <property type="match status" value="1"/>
</dbReference>
<dbReference type="OrthoDB" id="8557335at2"/>
<dbReference type="PRINTS" id="PR00080">
    <property type="entry name" value="SDRFAMILY"/>
</dbReference>
<geneLocation type="plasmid" evidence="3">
    <name>megaplasmid</name>
</geneLocation>
<evidence type="ECO:0000313" key="3">
    <source>
        <dbReference type="EMBL" id="AAZ65580.1"/>
    </source>
</evidence>
<sequence length="249" mass="26388">MDLNIKDRTDLLTGAGNGIGEACAHAFANEGCRVVVTDVSAEAAERVAAEINAAGGLALGIQMDVCCKESVRFGVARVEKEWGTIDVLFNNAGFSRDNAVETMTNEQWSTVLDVNLTGQSHCIREVVPGMSRQGFGRIVNMASRAHFGELNKSNYAAAKAGVIGMTKALSLELGPRGITVNAVAPGIIETERVRNLPQFSGMEERALANMPIKRIGRPKEVAAAVLFLSSAHAGFISGETLHISGGRYG</sequence>
<dbReference type="PRINTS" id="PR00081">
    <property type="entry name" value="GDHRDH"/>
</dbReference>
<dbReference type="NCBIfam" id="NF009466">
    <property type="entry name" value="PRK12826.1-2"/>
    <property type="match status" value="1"/>
</dbReference>
<dbReference type="AlphaFoldDB" id="Q46MP7"/>
<reference evidence="3" key="1">
    <citation type="submission" date="2005-08" db="EMBL/GenBank/DDBJ databases">
        <title>Complete sequence of a megaplasmid of Ralstonia eutropha JMP134.</title>
        <authorList>
            <person name="Copeland A."/>
            <person name="Lucas S."/>
            <person name="Lapidus A."/>
            <person name="Barry K."/>
            <person name="Detter J.C."/>
            <person name="Glavina T."/>
            <person name="Hammon N."/>
            <person name="Israni S."/>
            <person name="Pitluck S."/>
            <person name="Goltsman E."/>
            <person name="Martinez M."/>
            <person name="Vergez L."/>
            <person name="Larimer F."/>
            <person name="Land M."/>
            <person name="Lykidis A."/>
            <person name="Richardson P."/>
        </authorList>
    </citation>
    <scope>NUCLEOTIDE SEQUENCE [LARGE SCALE GENOMIC DNA]</scope>
    <source>
        <strain evidence="3">JMP134</strain>
        <plasmid evidence="3">megaplasmid</plasmid>
    </source>
</reference>
<evidence type="ECO:0000256" key="1">
    <source>
        <dbReference type="ARBA" id="ARBA00006484"/>
    </source>
</evidence>
<dbReference type="PROSITE" id="PS00061">
    <property type="entry name" value="ADH_SHORT"/>
    <property type="match status" value="1"/>
</dbReference>
<dbReference type="InterPro" id="IPR020904">
    <property type="entry name" value="Sc_DH/Rdtase_CS"/>
</dbReference>
<dbReference type="HOGENOM" id="CLU_010194_1_3_4"/>
<protein>
    <submittedName>
        <fullName evidence="3">Short-chain dehydrogenase/reductase SDR</fullName>
    </submittedName>
</protein>
<dbReference type="EMBL" id="CP000092">
    <property type="protein sequence ID" value="AAZ65580.1"/>
    <property type="molecule type" value="Genomic_DNA"/>
</dbReference>
<dbReference type="InterPro" id="IPR002347">
    <property type="entry name" value="SDR_fam"/>
</dbReference>
<dbReference type="SUPFAM" id="SSF51735">
    <property type="entry name" value="NAD(P)-binding Rossmann-fold domains"/>
    <property type="match status" value="1"/>
</dbReference>
<dbReference type="Pfam" id="PF13561">
    <property type="entry name" value="adh_short_C2"/>
    <property type="match status" value="1"/>
</dbReference>
<dbReference type="KEGG" id="reu:Reut_C6276"/>
<keyword evidence="3" id="KW-0614">Plasmid</keyword>
<dbReference type="GO" id="GO:0016491">
    <property type="term" value="F:oxidoreductase activity"/>
    <property type="evidence" value="ECO:0007669"/>
    <property type="project" value="UniProtKB-KW"/>
</dbReference>
<keyword evidence="2" id="KW-0560">Oxidoreductase</keyword>
<gene>
    <name evidence="3" type="ordered locus">Reut_C6276</name>
</gene>
<dbReference type="PANTHER" id="PTHR42879:SF2">
    <property type="entry name" value="3-OXOACYL-[ACYL-CARRIER-PROTEIN] REDUCTASE FABG"/>
    <property type="match status" value="1"/>
</dbReference>
<dbReference type="InterPro" id="IPR050259">
    <property type="entry name" value="SDR"/>
</dbReference>
<proteinExistence type="inferred from homology"/>
<dbReference type="eggNOG" id="COG1028">
    <property type="taxonomic scope" value="Bacteria"/>
</dbReference>
<dbReference type="GO" id="GO:0032787">
    <property type="term" value="P:monocarboxylic acid metabolic process"/>
    <property type="evidence" value="ECO:0007669"/>
    <property type="project" value="UniProtKB-ARBA"/>
</dbReference>
<dbReference type="PANTHER" id="PTHR42879">
    <property type="entry name" value="3-OXOACYL-(ACYL-CARRIER-PROTEIN) REDUCTASE"/>
    <property type="match status" value="1"/>
</dbReference>
<comment type="similarity">
    <text evidence="1">Belongs to the short-chain dehydrogenases/reductases (SDR) family.</text>
</comment>
<dbReference type="Gene3D" id="3.40.50.720">
    <property type="entry name" value="NAD(P)-binding Rossmann-like Domain"/>
    <property type="match status" value="1"/>
</dbReference>